<dbReference type="STRING" id="2316362.A0A4Q2DUR3"/>
<dbReference type="InterPro" id="IPR027038">
    <property type="entry name" value="RanGap"/>
</dbReference>
<dbReference type="SMART" id="SM00368">
    <property type="entry name" value="LRR_RI"/>
    <property type="match status" value="5"/>
</dbReference>
<dbReference type="EMBL" id="SDEE01000021">
    <property type="protein sequence ID" value="RXW24330.1"/>
    <property type="molecule type" value="Genomic_DNA"/>
</dbReference>
<keyword evidence="1" id="KW-0343">GTPase activation</keyword>
<accession>A0A4Q2DUR3</accession>
<keyword evidence="3" id="KW-0677">Repeat</keyword>
<dbReference type="GO" id="GO:0006913">
    <property type="term" value="P:nucleocytoplasmic transport"/>
    <property type="evidence" value="ECO:0007669"/>
    <property type="project" value="TreeGrafter"/>
</dbReference>
<dbReference type="GO" id="GO:0005096">
    <property type="term" value="F:GTPase activator activity"/>
    <property type="evidence" value="ECO:0007669"/>
    <property type="project" value="UniProtKB-KW"/>
</dbReference>
<dbReference type="InterPro" id="IPR032675">
    <property type="entry name" value="LRR_dom_sf"/>
</dbReference>
<evidence type="ECO:0000313" key="5">
    <source>
        <dbReference type="Proteomes" id="UP000290288"/>
    </source>
</evidence>
<evidence type="ECO:0000256" key="3">
    <source>
        <dbReference type="ARBA" id="ARBA00022737"/>
    </source>
</evidence>
<name>A0A4Q2DUR3_9AGAR</name>
<sequence>MASTPSVASFKNRALKLESAESVQKLFDGIDLTGIEKLVMSGNTLGVDAGKGLAEVIRKMPNLKAANLSNIFTTRSIDEIPGALTPICTALAECPNLVDVDIGDNAFGQRAVDSVMPLLTNGPPLEVLKIANIGMNVEGGRSLAGALAGAAKRHRDAGVLPKLRTLALSRNLLGDGSAEAWANAISCYPTLERFESNRNEFRESGVTVIATALGGCTKLRRIVIEDAVVGNVDNDEVDGLVRGWKAIADLVRQSAPNLEMLHLPSCSFRTEGCEELVSALNDEFYPNLKSIRFDHNDFEDSHFQSFLTALKTKLPALSFMKVTTNDDLEDDPHLEEIGRILESRKGRFVRLHEDSFSDEDDVEVCSDDDANIAGEADPDTSVDTLIELLDKNLSV</sequence>
<reference evidence="4 5" key="1">
    <citation type="submission" date="2019-01" db="EMBL/GenBank/DDBJ databases">
        <title>Draft genome sequence of Psathyrella aberdarensis IHI B618.</title>
        <authorList>
            <person name="Buettner E."/>
            <person name="Kellner H."/>
        </authorList>
    </citation>
    <scope>NUCLEOTIDE SEQUENCE [LARGE SCALE GENOMIC DNA]</scope>
    <source>
        <strain evidence="4 5">IHI B618</strain>
    </source>
</reference>
<dbReference type="SUPFAM" id="SSF52047">
    <property type="entry name" value="RNI-like"/>
    <property type="match status" value="1"/>
</dbReference>
<keyword evidence="2" id="KW-0433">Leucine-rich repeat</keyword>
<dbReference type="GO" id="GO:0048471">
    <property type="term" value="C:perinuclear region of cytoplasm"/>
    <property type="evidence" value="ECO:0007669"/>
    <property type="project" value="TreeGrafter"/>
</dbReference>
<keyword evidence="5" id="KW-1185">Reference proteome</keyword>
<organism evidence="4 5">
    <name type="scientific">Candolleomyces aberdarensis</name>
    <dbReference type="NCBI Taxonomy" id="2316362"/>
    <lineage>
        <taxon>Eukaryota</taxon>
        <taxon>Fungi</taxon>
        <taxon>Dikarya</taxon>
        <taxon>Basidiomycota</taxon>
        <taxon>Agaricomycotina</taxon>
        <taxon>Agaricomycetes</taxon>
        <taxon>Agaricomycetidae</taxon>
        <taxon>Agaricales</taxon>
        <taxon>Agaricineae</taxon>
        <taxon>Psathyrellaceae</taxon>
        <taxon>Candolleomyces</taxon>
    </lineage>
</organism>
<dbReference type="PANTHER" id="PTHR24113">
    <property type="entry name" value="RAN GTPASE-ACTIVATING PROTEIN 1"/>
    <property type="match status" value="1"/>
</dbReference>
<evidence type="ECO:0000256" key="1">
    <source>
        <dbReference type="ARBA" id="ARBA00022468"/>
    </source>
</evidence>
<dbReference type="GO" id="GO:0005829">
    <property type="term" value="C:cytosol"/>
    <property type="evidence" value="ECO:0007669"/>
    <property type="project" value="TreeGrafter"/>
</dbReference>
<dbReference type="GO" id="GO:0031267">
    <property type="term" value="F:small GTPase binding"/>
    <property type="evidence" value="ECO:0007669"/>
    <property type="project" value="TreeGrafter"/>
</dbReference>
<dbReference type="Proteomes" id="UP000290288">
    <property type="component" value="Unassembled WGS sequence"/>
</dbReference>
<evidence type="ECO:0000313" key="4">
    <source>
        <dbReference type="EMBL" id="RXW24330.1"/>
    </source>
</evidence>
<gene>
    <name evidence="4" type="ORF">EST38_g1527</name>
</gene>
<evidence type="ECO:0000256" key="2">
    <source>
        <dbReference type="ARBA" id="ARBA00022614"/>
    </source>
</evidence>
<dbReference type="Gene3D" id="3.80.10.10">
    <property type="entry name" value="Ribonuclease Inhibitor"/>
    <property type="match status" value="1"/>
</dbReference>
<protein>
    <submittedName>
        <fullName evidence="4">Uncharacterized protein</fullName>
    </submittedName>
</protein>
<dbReference type="GO" id="GO:0005634">
    <property type="term" value="C:nucleus"/>
    <property type="evidence" value="ECO:0007669"/>
    <property type="project" value="TreeGrafter"/>
</dbReference>
<dbReference type="AlphaFoldDB" id="A0A4Q2DUR3"/>
<dbReference type="PANTHER" id="PTHR24113:SF12">
    <property type="entry name" value="RAN GTPASE-ACTIVATING PROTEIN 1"/>
    <property type="match status" value="1"/>
</dbReference>
<comment type="caution">
    <text evidence="4">The sequence shown here is derived from an EMBL/GenBank/DDBJ whole genome shotgun (WGS) entry which is preliminary data.</text>
</comment>
<proteinExistence type="predicted"/>
<dbReference type="OrthoDB" id="184583at2759"/>